<evidence type="ECO:0000313" key="2">
    <source>
        <dbReference type="EMBL" id="KAJ3490679.1"/>
    </source>
</evidence>
<reference evidence="2" key="1">
    <citation type="submission" date="2022-07" db="EMBL/GenBank/DDBJ databases">
        <title>Genome Sequence of Physisporinus lineatus.</title>
        <authorList>
            <person name="Buettner E."/>
        </authorList>
    </citation>
    <scope>NUCLEOTIDE SEQUENCE</scope>
    <source>
        <strain evidence="2">VT162</strain>
    </source>
</reference>
<accession>A0AAD5VF66</accession>
<proteinExistence type="predicted"/>
<gene>
    <name evidence="2" type="ORF">NLI96_g1271</name>
</gene>
<name>A0AAD5VF66_9APHY</name>
<dbReference type="EMBL" id="JANAWD010000024">
    <property type="protein sequence ID" value="KAJ3490679.1"/>
    <property type="molecule type" value="Genomic_DNA"/>
</dbReference>
<keyword evidence="1" id="KW-0812">Transmembrane</keyword>
<comment type="caution">
    <text evidence="2">The sequence shown here is derived from an EMBL/GenBank/DDBJ whole genome shotgun (WGS) entry which is preliminary data.</text>
</comment>
<evidence type="ECO:0000313" key="3">
    <source>
        <dbReference type="Proteomes" id="UP001212997"/>
    </source>
</evidence>
<organism evidence="2 3">
    <name type="scientific">Meripilus lineatus</name>
    <dbReference type="NCBI Taxonomy" id="2056292"/>
    <lineage>
        <taxon>Eukaryota</taxon>
        <taxon>Fungi</taxon>
        <taxon>Dikarya</taxon>
        <taxon>Basidiomycota</taxon>
        <taxon>Agaricomycotina</taxon>
        <taxon>Agaricomycetes</taxon>
        <taxon>Polyporales</taxon>
        <taxon>Meripilaceae</taxon>
        <taxon>Meripilus</taxon>
    </lineage>
</organism>
<keyword evidence="1" id="KW-0472">Membrane</keyword>
<feature type="transmembrane region" description="Helical" evidence="1">
    <location>
        <begin position="131"/>
        <end position="149"/>
    </location>
</feature>
<feature type="transmembrane region" description="Helical" evidence="1">
    <location>
        <begin position="13"/>
        <end position="35"/>
    </location>
</feature>
<protein>
    <submittedName>
        <fullName evidence="2">Uncharacterized protein</fullName>
    </submittedName>
</protein>
<feature type="transmembrane region" description="Helical" evidence="1">
    <location>
        <begin position="94"/>
        <end position="119"/>
    </location>
</feature>
<keyword evidence="1" id="KW-1133">Transmembrane helix</keyword>
<feature type="transmembrane region" description="Helical" evidence="1">
    <location>
        <begin position="47"/>
        <end position="67"/>
    </location>
</feature>
<sequence length="202" mass="22193">MDLNIDTRKVWSAYLQFVEEDIGTVFTFGVLGYLFNSEKVMLNDAPALSILIASMLYMIAGIVAFGMKGRIRAYKGLSANGIKKHFGKNPKLNAYLFSLPVMIMSLGVWVFVAGLWILLSRSDNFSPEERVCLGFLCAVLIISTLWITFAPVPKCEDVDFISDFGTSPDTNSAHNHAGHIQVNIDIKLRARATGAEIPIGTG</sequence>
<dbReference type="Proteomes" id="UP001212997">
    <property type="component" value="Unassembled WGS sequence"/>
</dbReference>
<dbReference type="AlphaFoldDB" id="A0AAD5VF66"/>
<keyword evidence="3" id="KW-1185">Reference proteome</keyword>
<evidence type="ECO:0000256" key="1">
    <source>
        <dbReference type="SAM" id="Phobius"/>
    </source>
</evidence>